<feature type="compositionally biased region" description="Basic and acidic residues" evidence="1">
    <location>
        <begin position="69"/>
        <end position="82"/>
    </location>
</feature>
<organism evidence="2 3">
    <name type="scientific">Bonamia ostreae</name>
    <dbReference type="NCBI Taxonomy" id="126728"/>
    <lineage>
        <taxon>Eukaryota</taxon>
        <taxon>Sar</taxon>
        <taxon>Rhizaria</taxon>
        <taxon>Endomyxa</taxon>
        <taxon>Ascetosporea</taxon>
        <taxon>Haplosporida</taxon>
        <taxon>Bonamia</taxon>
    </lineage>
</organism>
<dbReference type="EMBL" id="JBDODL010002315">
    <property type="protein sequence ID" value="MES1922163.1"/>
    <property type="molecule type" value="Genomic_DNA"/>
</dbReference>
<sequence>MKGVPYHGLNCSLDDIEHDQPFHEDKDRSIKEHQLSEMEIQSMLTPLSSYSSAVGKICPPHLQKIRSNNKNESHDDPKSSQA</sequence>
<dbReference type="Proteomes" id="UP001439008">
    <property type="component" value="Unassembled WGS sequence"/>
</dbReference>
<evidence type="ECO:0000313" key="3">
    <source>
        <dbReference type="Proteomes" id="UP001439008"/>
    </source>
</evidence>
<evidence type="ECO:0000313" key="2">
    <source>
        <dbReference type="EMBL" id="MES1922163.1"/>
    </source>
</evidence>
<reference evidence="2 3" key="1">
    <citation type="journal article" date="2024" name="BMC Biol.">
        <title>Comparative genomics of Ascetosporea gives new insight into the evolutionary basis for animal parasitism in Rhizaria.</title>
        <authorList>
            <person name="Hiltunen Thoren M."/>
            <person name="Onut-Brannstrom I."/>
            <person name="Alfjorden A."/>
            <person name="Peckova H."/>
            <person name="Swords F."/>
            <person name="Hooper C."/>
            <person name="Holzer A.S."/>
            <person name="Bass D."/>
            <person name="Burki F."/>
        </authorList>
    </citation>
    <scope>NUCLEOTIDE SEQUENCE [LARGE SCALE GENOMIC DNA]</scope>
    <source>
        <strain evidence="2">20-A016</strain>
    </source>
</reference>
<keyword evidence="3" id="KW-1185">Reference proteome</keyword>
<accession>A0ABV2ARX9</accession>
<comment type="caution">
    <text evidence="2">The sequence shown here is derived from an EMBL/GenBank/DDBJ whole genome shotgun (WGS) entry which is preliminary data.</text>
</comment>
<proteinExistence type="predicted"/>
<protein>
    <submittedName>
        <fullName evidence="2">Uncharacterized protein</fullName>
    </submittedName>
</protein>
<name>A0ABV2ARX9_9EUKA</name>
<feature type="region of interest" description="Disordered" evidence="1">
    <location>
        <begin position="61"/>
        <end position="82"/>
    </location>
</feature>
<gene>
    <name evidence="2" type="ORF">MHBO_003680</name>
</gene>
<evidence type="ECO:0000256" key="1">
    <source>
        <dbReference type="SAM" id="MobiDB-lite"/>
    </source>
</evidence>